<name>A0A815N4N6_9BILA</name>
<dbReference type="Proteomes" id="UP000663823">
    <property type="component" value="Unassembled WGS sequence"/>
</dbReference>
<evidence type="ECO:0000313" key="3">
    <source>
        <dbReference type="EMBL" id="CAF1488944.1"/>
    </source>
</evidence>
<organism evidence="2 6">
    <name type="scientific">Rotaria sordida</name>
    <dbReference type="NCBI Taxonomy" id="392033"/>
    <lineage>
        <taxon>Eukaryota</taxon>
        <taxon>Metazoa</taxon>
        <taxon>Spiralia</taxon>
        <taxon>Gnathifera</taxon>
        <taxon>Rotifera</taxon>
        <taxon>Eurotatoria</taxon>
        <taxon>Bdelloidea</taxon>
        <taxon>Philodinida</taxon>
        <taxon>Philodinidae</taxon>
        <taxon>Rotaria</taxon>
    </lineage>
</organism>
<feature type="compositionally biased region" description="Polar residues" evidence="1">
    <location>
        <begin position="85"/>
        <end position="109"/>
    </location>
</feature>
<dbReference type="OrthoDB" id="10501243at2759"/>
<dbReference type="EMBL" id="CAJNOO010005919">
    <property type="protein sequence ID" value="CAF1434115.1"/>
    <property type="molecule type" value="Genomic_DNA"/>
</dbReference>
<dbReference type="Proteomes" id="UP000663889">
    <property type="component" value="Unassembled WGS sequence"/>
</dbReference>
<evidence type="ECO:0000313" key="5">
    <source>
        <dbReference type="EMBL" id="CAF4079943.1"/>
    </source>
</evidence>
<comment type="caution">
    <text evidence="2">The sequence shown here is derived from an EMBL/GenBank/DDBJ whole genome shotgun (WGS) entry which is preliminary data.</text>
</comment>
<feature type="region of interest" description="Disordered" evidence="1">
    <location>
        <begin position="1"/>
        <end position="67"/>
    </location>
</feature>
<gene>
    <name evidence="5" type="ORF">FNK824_LOCUS30304</name>
    <name evidence="4" type="ORF">OTI717_LOCUS31325</name>
    <name evidence="2" type="ORF">RFH988_LOCUS36070</name>
    <name evidence="3" type="ORF">SEV965_LOCUS35473</name>
</gene>
<dbReference type="Proteomes" id="UP000663874">
    <property type="component" value="Unassembled WGS sequence"/>
</dbReference>
<feature type="compositionally biased region" description="Basic and acidic residues" evidence="1">
    <location>
        <begin position="1"/>
        <end position="14"/>
    </location>
</feature>
<evidence type="ECO:0000313" key="2">
    <source>
        <dbReference type="EMBL" id="CAF1434115.1"/>
    </source>
</evidence>
<accession>A0A815N4N6</accession>
<dbReference type="AlphaFoldDB" id="A0A815N4N6"/>
<dbReference type="EMBL" id="CAJOAX010008894">
    <property type="protein sequence ID" value="CAF4044806.1"/>
    <property type="molecule type" value="Genomic_DNA"/>
</dbReference>
<reference evidence="2" key="1">
    <citation type="submission" date="2021-02" db="EMBL/GenBank/DDBJ databases">
        <authorList>
            <person name="Nowell W R."/>
        </authorList>
    </citation>
    <scope>NUCLEOTIDE SEQUENCE</scope>
</reference>
<feature type="region of interest" description="Disordered" evidence="1">
    <location>
        <begin position="85"/>
        <end position="116"/>
    </location>
</feature>
<dbReference type="Proteomes" id="UP000663882">
    <property type="component" value="Unassembled WGS sequence"/>
</dbReference>
<sequence>MIKLTEDKLKEQSKQKGANASTTTNINLVPVTTNTSPETNEVVPLPTPKKKKNKEIVPLAPGQTPTPQTITSLITLIPKISSNTLSSQPTTTVSSKRSATATNMLLSVTKSRKYMS</sequence>
<evidence type="ECO:0000256" key="1">
    <source>
        <dbReference type="SAM" id="MobiDB-lite"/>
    </source>
</evidence>
<evidence type="ECO:0000313" key="6">
    <source>
        <dbReference type="Proteomes" id="UP000663882"/>
    </source>
</evidence>
<evidence type="ECO:0000313" key="4">
    <source>
        <dbReference type="EMBL" id="CAF4044806.1"/>
    </source>
</evidence>
<proteinExistence type="predicted"/>
<protein>
    <submittedName>
        <fullName evidence="2">Uncharacterized protein</fullName>
    </submittedName>
</protein>
<dbReference type="EMBL" id="CAJNOU010005797">
    <property type="protein sequence ID" value="CAF1488944.1"/>
    <property type="molecule type" value="Genomic_DNA"/>
</dbReference>
<dbReference type="EMBL" id="CAJOBE010009213">
    <property type="protein sequence ID" value="CAF4079943.1"/>
    <property type="molecule type" value="Genomic_DNA"/>
</dbReference>
<feature type="compositionally biased region" description="Polar residues" evidence="1">
    <location>
        <begin position="15"/>
        <end position="39"/>
    </location>
</feature>